<proteinExistence type="predicted"/>
<accession>A0AAW2V001</accession>
<reference evidence="1" key="2">
    <citation type="journal article" date="2024" name="Plant">
        <title>Genomic evolution and insights into agronomic trait innovations of Sesamum species.</title>
        <authorList>
            <person name="Miao H."/>
            <person name="Wang L."/>
            <person name="Qu L."/>
            <person name="Liu H."/>
            <person name="Sun Y."/>
            <person name="Le M."/>
            <person name="Wang Q."/>
            <person name="Wei S."/>
            <person name="Zheng Y."/>
            <person name="Lin W."/>
            <person name="Duan Y."/>
            <person name="Cao H."/>
            <person name="Xiong S."/>
            <person name="Wang X."/>
            <person name="Wei L."/>
            <person name="Li C."/>
            <person name="Ma Q."/>
            <person name="Ju M."/>
            <person name="Zhao R."/>
            <person name="Li G."/>
            <person name="Mu C."/>
            <person name="Tian Q."/>
            <person name="Mei H."/>
            <person name="Zhang T."/>
            <person name="Gao T."/>
            <person name="Zhang H."/>
        </authorList>
    </citation>
    <scope>NUCLEOTIDE SEQUENCE</scope>
    <source>
        <strain evidence="1">KEN1</strain>
    </source>
</reference>
<dbReference type="AlphaFoldDB" id="A0AAW2V001"/>
<protein>
    <submittedName>
        <fullName evidence="1">Uncharacterized protein</fullName>
    </submittedName>
</protein>
<sequence length="112" mass="13357">MFTKEVLYHCKKNGFCFFSGTTERFIRWDLMHRKREACLGSDARPFTYFSLEINGLPLMNTTYLKMFDELGRRDAEIGRWQIARESGKRNGIWEKESRIKQEVVKLRISKGR</sequence>
<evidence type="ECO:0000313" key="1">
    <source>
        <dbReference type="EMBL" id="KAL0422293.1"/>
    </source>
</evidence>
<name>A0AAW2V001_9LAMI</name>
<organism evidence="1">
    <name type="scientific">Sesamum latifolium</name>
    <dbReference type="NCBI Taxonomy" id="2727402"/>
    <lineage>
        <taxon>Eukaryota</taxon>
        <taxon>Viridiplantae</taxon>
        <taxon>Streptophyta</taxon>
        <taxon>Embryophyta</taxon>
        <taxon>Tracheophyta</taxon>
        <taxon>Spermatophyta</taxon>
        <taxon>Magnoliopsida</taxon>
        <taxon>eudicotyledons</taxon>
        <taxon>Gunneridae</taxon>
        <taxon>Pentapetalae</taxon>
        <taxon>asterids</taxon>
        <taxon>lamiids</taxon>
        <taxon>Lamiales</taxon>
        <taxon>Pedaliaceae</taxon>
        <taxon>Sesamum</taxon>
    </lineage>
</organism>
<dbReference type="EMBL" id="JACGWN010000011">
    <property type="protein sequence ID" value="KAL0422293.1"/>
    <property type="molecule type" value="Genomic_DNA"/>
</dbReference>
<gene>
    <name evidence="1" type="ORF">Slati_3252200</name>
</gene>
<comment type="caution">
    <text evidence="1">The sequence shown here is derived from an EMBL/GenBank/DDBJ whole genome shotgun (WGS) entry which is preliminary data.</text>
</comment>
<reference evidence="1" key="1">
    <citation type="submission" date="2020-06" db="EMBL/GenBank/DDBJ databases">
        <authorList>
            <person name="Li T."/>
            <person name="Hu X."/>
            <person name="Zhang T."/>
            <person name="Song X."/>
            <person name="Zhang H."/>
            <person name="Dai N."/>
            <person name="Sheng W."/>
            <person name="Hou X."/>
            <person name="Wei L."/>
        </authorList>
    </citation>
    <scope>NUCLEOTIDE SEQUENCE</scope>
    <source>
        <strain evidence="1">KEN1</strain>
        <tissue evidence="1">Leaf</tissue>
    </source>
</reference>